<accession>A0AA39G986</accession>
<evidence type="ECO:0000256" key="1">
    <source>
        <dbReference type="SAM" id="Phobius"/>
    </source>
</evidence>
<comment type="caution">
    <text evidence="3">The sequence shown here is derived from an EMBL/GenBank/DDBJ whole genome shotgun (WGS) entry which is preliminary data.</text>
</comment>
<keyword evidence="1" id="KW-0472">Membrane</keyword>
<evidence type="ECO:0000313" key="4">
    <source>
        <dbReference type="Proteomes" id="UP001175261"/>
    </source>
</evidence>
<keyword evidence="1" id="KW-1133">Transmembrane helix</keyword>
<protein>
    <recommendedName>
        <fullName evidence="2">Polysaccharide pyruvyl transferase domain-containing protein</fullName>
    </recommendedName>
</protein>
<organism evidence="3 4">
    <name type="scientific">Sarocladium strictum</name>
    <name type="common">Black bundle disease fungus</name>
    <name type="synonym">Acremonium strictum</name>
    <dbReference type="NCBI Taxonomy" id="5046"/>
    <lineage>
        <taxon>Eukaryota</taxon>
        <taxon>Fungi</taxon>
        <taxon>Dikarya</taxon>
        <taxon>Ascomycota</taxon>
        <taxon>Pezizomycotina</taxon>
        <taxon>Sordariomycetes</taxon>
        <taxon>Hypocreomycetidae</taxon>
        <taxon>Hypocreales</taxon>
        <taxon>Sarocladiaceae</taxon>
        <taxon>Sarocladium</taxon>
    </lineage>
</organism>
<reference evidence="3" key="1">
    <citation type="submission" date="2022-10" db="EMBL/GenBank/DDBJ databases">
        <title>Determination and structural analysis of whole genome sequence of Sarocladium strictum F4-1.</title>
        <authorList>
            <person name="Hu L."/>
            <person name="Jiang Y."/>
        </authorList>
    </citation>
    <scope>NUCLEOTIDE SEQUENCE</scope>
    <source>
        <strain evidence="3">F4-1</strain>
    </source>
</reference>
<gene>
    <name evidence="3" type="ORF">NLU13_8949</name>
</gene>
<sequence length="439" mass="49150">MQSLSGTMIASNPFSGRIVALTFFLVFVLVAFFYTQSPDISGITHAPSALWQSATGSSGAKPPSFHTSQGGEGISYQLDIPASVGCEDKVNELQQRLIQEYTRLFEGIRYANIWGYLETENKGDAAIWSAQQILLSMLGIDTMEACRFMHKECDMDKFRKSLKDHEPHSGIIMAGGGNFNDYYWEDQPSRMKMISNFTEYPVRAFPQSVFMTKPDRIEMTKDAFNQHKNLQLAARDKPSYDWLEGTFRQSEGIESVLVPDIAFMWGNRSDFRVNTKKTHDILILARKDMEISAGDSSDIEFGEGTLDLGSAGNVTYQKVDWKFTDTPGINPDKETSEGYKETGKNQRAWAKAIAGFELLGSARFVITDRLHGHILSTVIGVPHVLMDSKLGKNLNFHNTWTRDCECTRITSSIGEALDVAKLYFDSIDSDDAMTGKRHG</sequence>
<keyword evidence="4" id="KW-1185">Reference proteome</keyword>
<feature type="transmembrane region" description="Helical" evidence="1">
    <location>
        <begin position="14"/>
        <end position="34"/>
    </location>
</feature>
<keyword evidence="1" id="KW-0812">Transmembrane</keyword>
<dbReference type="AlphaFoldDB" id="A0AA39G986"/>
<name>A0AA39G986_SARSR</name>
<proteinExistence type="predicted"/>
<feature type="domain" description="Polysaccharide pyruvyl transferase" evidence="2">
    <location>
        <begin position="121"/>
        <end position="387"/>
    </location>
</feature>
<dbReference type="Pfam" id="PF04230">
    <property type="entry name" value="PS_pyruv_trans"/>
    <property type="match status" value="1"/>
</dbReference>
<evidence type="ECO:0000313" key="3">
    <source>
        <dbReference type="EMBL" id="KAK0383033.1"/>
    </source>
</evidence>
<evidence type="ECO:0000259" key="2">
    <source>
        <dbReference type="Pfam" id="PF04230"/>
    </source>
</evidence>
<dbReference type="Proteomes" id="UP001175261">
    <property type="component" value="Unassembled WGS sequence"/>
</dbReference>
<dbReference type="EMBL" id="JAPDFR010000009">
    <property type="protein sequence ID" value="KAK0383033.1"/>
    <property type="molecule type" value="Genomic_DNA"/>
</dbReference>
<dbReference type="InterPro" id="IPR007345">
    <property type="entry name" value="Polysacch_pyruvyl_Trfase"/>
</dbReference>